<organism evidence="2 3">
    <name type="scientific">Cardiocondyla obscurior</name>
    <dbReference type="NCBI Taxonomy" id="286306"/>
    <lineage>
        <taxon>Eukaryota</taxon>
        <taxon>Metazoa</taxon>
        <taxon>Ecdysozoa</taxon>
        <taxon>Arthropoda</taxon>
        <taxon>Hexapoda</taxon>
        <taxon>Insecta</taxon>
        <taxon>Pterygota</taxon>
        <taxon>Neoptera</taxon>
        <taxon>Endopterygota</taxon>
        <taxon>Hymenoptera</taxon>
        <taxon>Apocrita</taxon>
        <taxon>Aculeata</taxon>
        <taxon>Formicoidea</taxon>
        <taxon>Formicidae</taxon>
        <taxon>Myrmicinae</taxon>
        <taxon>Cardiocondyla</taxon>
    </lineage>
</organism>
<dbReference type="Proteomes" id="UP001430953">
    <property type="component" value="Unassembled WGS sequence"/>
</dbReference>
<feature type="region of interest" description="Disordered" evidence="1">
    <location>
        <begin position="48"/>
        <end position="79"/>
    </location>
</feature>
<dbReference type="AlphaFoldDB" id="A0AAW2E7P3"/>
<reference evidence="2 3" key="1">
    <citation type="submission" date="2023-03" db="EMBL/GenBank/DDBJ databases">
        <title>High recombination rates correlate with genetic variation in Cardiocondyla obscurior ants.</title>
        <authorList>
            <person name="Errbii M."/>
        </authorList>
    </citation>
    <scope>NUCLEOTIDE SEQUENCE [LARGE SCALE GENOMIC DNA]</scope>
    <source>
        <strain evidence="2">Alpha-2009</strain>
        <tissue evidence="2">Whole body</tissue>
    </source>
</reference>
<sequence length="142" mass="15795">MPHRPSTAETPCQRGHCPAGGTFLYAKKAPQRPVLRLDRATILLLGRRGPMPFHQRPPKGEKAAGGSQPPVMPPSPHQLYSRRRRKTLTHKGSYWATPTPTAQVLRVLKDREAKEPLCLEVLKRTSKIATQQIALKRAISPA</sequence>
<gene>
    <name evidence="2" type="ORF">PUN28_020709</name>
</gene>
<dbReference type="EMBL" id="JADYXP020000038">
    <property type="protein sequence ID" value="KAL0098753.1"/>
    <property type="molecule type" value="Genomic_DNA"/>
</dbReference>
<protein>
    <submittedName>
        <fullName evidence="2">Uncharacterized protein</fullName>
    </submittedName>
</protein>
<keyword evidence="3" id="KW-1185">Reference proteome</keyword>
<accession>A0AAW2E7P3</accession>
<evidence type="ECO:0000256" key="1">
    <source>
        <dbReference type="SAM" id="MobiDB-lite"/>
    </source>
</evidence>
<evidence type="ECO:0000313" key="3">
    <source>
        <dbReference type="Proteomes" id="UP001430953"/>
    </source>
</evidence>
<proteinExistence type="predicted"/>
<comment type="caution">
    <text evidence="2">The sequence shown here is derived from an EMBL/GenBank/DDBJ whole genome shotgun (WGS) entry which is preliminary data.</text>
</comment>
<name>A0AAW2E7P3_9HYME</name>
<evidence type="ECO:0000313" key="2">
    <source>
        <dbReference type="EMBL" id="KAL0098753.1"/>
    </source>
</evidence>